<reference evidence="4" key="1">
    <citation type="submission" date="2016-10" db="EMBL/GenBank/DDBJ databases">
        <authorList>
            <person name="Varghese N."/>
            <person name="Submissions S."/>
        </authorList>
    </citation>
    <scope>NUCLEOTIDE SEQUENCE [LARGE SCALE GENOMIC DNA]</scope>
    <source>
        <strain evidence="4">CGMCC 1.7715</strain>
    </source>
</reference>
<feature type="signal peptide" evidence="1">
    <location>
        <begin position="1"/>
        <end position="16"/>
    </location>
</feature>
<evidence type="ECO:0000259" key="2">
    <source>
        <dbReference type="Pfam" id="PF13472"/>
    </source>
</evidence>
<dbReference type="InterPro" id="IPR036514">
    <property type="entry name" value="SGNH_hydro_sf"/>
</dbReference>
<dbReference type="PROSITE" id="PS51257">
    <property type="entry name" value="PROKAR_LIPOPROTEIN"/>
    <property type="match status" value="1"/>
</dbReference>
<evidence type="ECO:0000313" key="3">
    <source>
        <dbReference type="EMBL" id="SFP24531.1"/>
    </source>
</evidence>
<dbReference type="InterPro" id="IPR013830">
    <property type="entry name" value="SGNH_hydro"/>
</dbReference>
<evidence type="ECO:0000256" key="1">
    <source>
        <dbReference type="SAM" id="SignalP"/>
    </source>
</evidence>
<evidence type="ECO:0000313" key="4">
    <source>
        <dbReference type="Proteomes" id="UP000199331"/>
    </source>
</evidence>
<dbReference type="PANTHER" id="PTHR30383:SF24">
    <property type="entry name" value="THIOESTERASE 1_PROTEASE 1_LYSOPHOSPHOLIPASE L1"/>
    <property type="match status" value="1"/>
</dbReference>
<name>A0A1I5NTG7_9SPHN</name>
<dbReference type="AlphaFoldDB" id="A0A1I5NTG7"/>
<dbReference type="EMBL" id="FOWZ01000003">
    <property type="protein sequence ID" value="SFP24531.1"/>
    <property type="molecule type" value="Genomic_DNA"/>
</dbReference>
<dbReference type="Proteomes" id="UP000199331">
    <property type="component" value="Unassembled WGS sequence"/>
</dbReference>
<accession>A0A1I5NTG7</accession>
<dbReference type="CDD" id="cd01822">
    <property type="entry name" value="Lysophospholipase_L1_like"/>
    <property type="match status" value="1"/>
</dbReference>
<dbReference type="GO" id="GO:0004622">
    <property type="term" value="F:phosphatidylcholine lysophospholipase activity"/>
    <property type="evidence" value="ECO:0007669"/>
    <property type="project" value="TreeGrafter"/>
</dbReference>
<dbReference type="RefSeq" id="WP_245755850.1">
    <property type="nucleotide sequence ID" value="NZ_FOWZ01000003.1"/>
</dbReference>
<protein>
    <submittedName>
        <fullName evidence="3">Acyl-CoA thioesterase-1</fullName>
    </submittedName>
</protein>
<keyword evidence="1" id="KW-0732">Signal</keyword>
<dbReference type="InterPro" id="IPR051532">
    <property type="entry name" value="Ester_Hydrolysis_Enzymes"/>
</dbReference>
<dbReference type="Gene3D" id="3.40.50.1110">
    <property type="entry name" value="SGNH hydrolase"/>
    <property type="match status" value="1"/>
</dbReference>
<sequence>MVLRSLSMLAAALSLAACGSDTETLDRTEDTSAAAPNAETIEVAGPERHILAFGDSLFAGYGVGLENSYPTDLERALRERGINAQMVNAAVSGETSGAGAKRLAFALDAQEVKPDLVLLELGGNDMLRGLSPDQTRANFESMLGELRDRDIPVVLMGMRAPPNYGPEYQQDFDNLYPELAEEYGATLVPFWLESIYQDPSLFQDDHIHPTTEGIDRLVEATVDRIEAAIPAAD</sequence>
<dbReference type="Pfam" id="PF13472">
    <property type="entry name" value="Lipase_GDSL_2"/>
    <property type="match status" value="1"/>
</dbReference>
<gene>
    <name evidence="3" type="ORF">SAMN04488060_2052</name>
</gene>
<dbReference type="STRING" id="604088.SAMN04488060_2052"/>
<keyword evidence="4" id="KW-1185">Reference proteome</keyword>
<organism evidence="3 4">
    <name type="scientific">Qipengyuania nanhaisediminis</name>
    <dbReference type="NCBI Taxonomy" id="604088"/>
    <lineage>
        <taxon>Bacteria</taxon>
        <taxon>Pseudomonadati</taxon>
        <taxon>Pseudomonadota</taxon>
        <taxon>Alphaproteobacteria</taxon>
        <taxon>Sphingomonadales</taxon>
        <taxon>Erythrobacteraceae</taxon>
        <taxon>Qipengyuania</taxon>
    </lineage>
</organism>
<proteinExistence type="predicted"/>
<dbReference type="SUPFAM" id="SSF52266">
    <property type="entry name" value="SGNH hydrolase"/>
    <property type="match status" value="1"/>
</dbReference>
<feature type="domain" description="SGNH hydrolase-type esterase" evidence="2">
    <location>
        <begin position="52"/>
        <end position="213"/>
    </location>
</feature>
<feature type="chain" id="PRO_5011751091" evidence="1">
    <location>
        <begin position="17"/>
        <end position="233"/>
    </location>
</feature>
<dbReference type="PANTHER" id="PTHR30383">
    <property type="entry name" value="THIOESTERASE 1/PROTEASE 1/LYSOPHOSPHOLIPASE L1"/>
    <property type="match status" value="1"/>
</dbReference>